<reference evidence="1" key="1">
    <citation type="submission" date="2018-05" db="EMBL/GenBank/DDBJ databases">
        <authorList>
            <person name="Lanie J.A."/>
            <person name="Ng W.-L."/>
            <person name="Kazmierczak K.M."/>
            <person name="Andrzejewski T.M."/>
            <person name="Davidsen T.M."/>
            <person name="Wayne K.J."/>
            <person name="Tettelin H."/>
            <person name="Glass J.I."/>
            <person name="Rusch D."/>
            <person name="Podicherti R."/>
            <person name="Tsui H.-C.T."/>
            <person name="Winkler M.E."/>
        </authorList>
    </citation>
    <scope>NUCLEOTIDE SEQUENCE</scope>
</reference>
<evidence type="ECO:0000313" key="1">
    <source>
        <dbReference type="EMBL" id="SVE13547.1"/>
    </source>
</evidence>
<gene>
    <name evidence="1" type="ORF">METZ01_LOCUS466401</name>
</gene>
<protein>
    <submittedName>
        <fullName evidence="1">Uncharacterized protein</fullName>
    </submittedName>
</protein>
<proteinExistence type="predicted"/>
<name>A0A383B0C8_9ZZZZ</name>
<feature type="non-terminal residue" evidence="1">
    <location>
        <position position="1"/>
    </location>
</feature>
<dbReference type="AlphaFoldDB" id="A0A383B0C8"/>
<organism evidence="1">
    <name type="scientific">marine metagenome</name>
    <dbReference type="NCBI Taxonomy" id="408172"/>
    <lineage>
        <taxon>unclassified sequences</taxon>
        <taxon>metagenomes</taxon>
        <taxon>ecological metagenomes</taxon>
    </lineage>
</organism>
<dbReference type="Gene3D" id="3.40.50.10280">
    <property type="entry name" value="Methylene-tetrahydromethanopterin dehydrogenase, N-terminal domain"/>
    <property type="match status" value="1"/>
</dbReference>
<dbReference type="EMBL" id="UINC01196511">
    <property type="protein sequence ID" value="SVE13547.1"/>
    <property type="molecule type" value="Genomic_DNA"/>
</dbReference>
<dbReference type="InterPro" id="IPR037089">
    <property type="entry name" value="Methyl-teptahyd_DH_N_sf"/>
</dbReference>
<sequence>ACIKKLFESNDQLLDAEEIFDIAKSMA</sequence>
<accession>A0A383B0C8</accession>